<keyword evidence="7" id="KW-0325">Glycoprotein</keyword>
<dbReference type="GO" id="GO:0005506">
    <property type="term" value="F:iron ion binding"/>
    <property type="evidence" value="ECO:0007669"/>
    <property type="project" value="InterPro"/>
</dbReference>
<reference evidence="9" key="1">
    <citation type="submission" date="2016-09" db="EMBL/GenBank/DDBJ databases">
        <title>Transcriptomic survey across the phylum Ctenophora.</title>
        <authorList>
            <person name="Francis W.R."/>
            <person name="Haddock S.H.D."/>
        </authorList>
    </citation>
    <scope>NUCLEOTIDE SEQUENCE</scope>
    <source>
        <strain evidence="9">V3710D1</strain>
    </source>
</reference>
<evidence type="ECO:0000259" key="8">
    <source>
        <dbReference type="PROSITE" id="PS51471"/>
    </source>
</evidence>
<dbReference type="Gene3D" id="2.60.120.620">
    <property type="entry name" value="q2cbj1_9rhob like domain"/>
    <property type="match status" value="1"/>
</dbReference>
<dbReference type="EC" id="1.14.11.4" evidence="9"/>
<keyword evidence="6" id="KW-0408">Iron</keyword>
<comment type="cofactor">
    <cofactor evidence="1">
        <name>L-ascorbate</name>
        <dbReference type="ChEBI" id="CHEBI:38290"/>
    </cofactor>
</comment>
<organism evidence="9">
    <name type="scientific">Bolinopsis infundibulum</name>
    <dbReference type="NCBI Taxonomy" id="140455"/>
    <lineage>
        <taxon>Eukaryota</taxon>
        <taxon>Metazoa</taxon>
        <taxon>Ctenophora</taxon>
        <taxon>Tentaculata</taxon>
        <taxon>Lobata</taxon>
        <taxon>Bolinopsidae</taxon>
        <taxon>Bolinopsis</taxon>
    </lineage>
</organism>
<dbReference type="InterPro" id="IPR050757">
    <property type="entry name" value="Collagen_mod_GT25"/>
</dbReference>
<dbReference type="AlphaFoldDB" id="A0A1S6WN82"/>
<dbReference type="PROSITE" id="PS51471">
    <property type="entry name" value="FE2OG_OXY"/>
    <property type="match status" value="1"/>
</dbReference>
<evidence type="ECO:0000256" key="1">
    <source>
        <dbReference type="ARBA" id="ARBA00001961"/>
    </source>
</evidence>
<feature type="domain" description="Fe2OG dioxygenase" evidence="8">
    <location>
        <begin position="660"/>
        <end position="753"/>
    </location>
</feature>
<dbReference type="Pfam" id="PF03171">
    <property type="entry name" value="2OG-FeII_Oxy"/>
    <property type="match status" value="1"/>
</dbReference>
<dbReference type="InterPro" id="IPR057589">
    <property type="entry name" value="GT_PLOD"/>
</dbReference>
<keyword evidence="3" id="KW-0732">Signal</keyword>
<proteinExistence type="evidence at transcript level"/>
<sequence length="753" mass="87821">MLLLWLSLVAGVQGLIPVDNDVEPEYAVATDDDESTPSDYFVIFTVATEENDPFQRYVRSLKIFDMDQHLQTLGMNEKWLGGDMNYPGGGFKVNLLKKAMEQYKEEDDMIVMFTDSYDVIFLADREEIVDNFKSTGANFLISAENYIWPDQSLESQYPDIKGKKYLCSGMMMGYATTFWAILNYKEIENTFDDQLYYTHVYLDPNFREKHKIQLDGTSKIFHNLHGAEREIDFGFGSKRVTNWEQGTQPQVLHGNGPTKLSLNRFGNYHPKVFDPTEGFKGKCMVCDEKEGTINVEDTENLPTILTTMFITERTPFIDYFVNKTFTQNYPPEKWHVRIYNRVWGHADHIQELVNYHVTNGDKKFASFELKQPKETISKKISDLYQEGMSTCAELECGFYFVMDSVITLTDDNVLKDLIHWNKSVITTQLTQPGQYWSNFWGDVSKDGFYKRSTDYFNMVKRERLGLWNVAFVNHLVAIRGDVIKDKKVSYVNTKYDDSNYDVGFNSNARKNNVFLYMVNLKEHGHLKRMENYTSHRVHNDLWQIFTNTLDWKLNYIHPDFDKYLTKTRPEFPQPCPDVYHFPLLSTKFSWHIIHELESMPGDIFAGSGKTDDKRLQGGYENVPTVDVHFTQINFQQEWMKLLRDYVAPIQRLVFEGYSFHGNALLSFVVKYHEEGQRELRPHHDHSTFTTNTALNRQGIDYQGGGSYFIRQNCLVRDVDIGWTLMHPGRLTHYHEGKPITQGTRYILVSFNDP</sequence>
<name>A0A1S6WN82_9METZ</name>
<evidence type="ECO:0000256" key="6">
    <source>
        <dbReference type="ARBA" id="ARBA00023004"/>
    </source>
</evidence>
<evidence type="ECO:0000256" key="2">
    <source>
        <dbReference type="ARBA" id="ARBA00022723"/>
    </source>
</evidence>
<accession>A0A1S6WN82</accession>
<dbReference type="PANTHER" id="PTHR10730">
    <property type="entry name" value="PROCOLLAGEN-LYSINE,2-OXOGLUTARATE 5-DIOXYGENASE/GLYCOSYLTRANSFERASE 25 FAMILY MEMBER"/>
    <property type="match status" value="1"/>
</dbReference>
<dbReference type="SMART" id="SM00702">
    <property type="entry name" value="P4Hc"/>
    <property type="match status" value="1"/>
</dbReference>
<evidence type="ECO:0000313" key="9">
    <source>
        <dbReference type="EMBL" id="AQX17752.1"/>
    </source>
</evidence>
<dbReference type="GO" id="GO:0008475">
    <property type="term" value="F:procollagen-lysine 5-dioxygenase activity"/>
    <property type="evidence" value="ECO:0007669"/>
    <property type="project" value="UniProtKB-EC"/>
</dbReference>
<keyword evidence="5 9" id="KW-0560">Oxidoreductase</keyword>
<dbReference type="GO" id="GO:0031418">
    <property type="term" value="F:L-ascorbic acid binding"/>
    <property type="evidence" value="ECO:0007669"/>
    <property type="project" value="InterPro"/>
</dbReference>
<keyword evidence="4 9" id="KW-0223">Dioxygenase</keyword>
<evidence type="ECO:0000256" key="4">
    <source>
        <dbReference type="ARBA" id="ARBA00022964"/>
    </source>
</evidence>
<dbReference type="Pfam" id="PF25342">
    <property type="entry name" value="GT_PLOD"/>
    <property type="match status" value="1"/>
</dbReference>
<protein>
    <submittedName>
        <fullName evidence="9">Procollagen-lysine 5-dioxygenase</fullName>
        <ecNumber evidence="9">1.14.11.4</ecNumber>
    </submittedName>
</protein>
<dbReference type="InterPro" id="IPR006620">
    <property type="entry name" value="Pro_4_hyd_alph"/>
</dbReference>
<keyword evidence="2" id="KW-0479">Metal-binding</keyword>
<dbReference type="InterPro" id="IPR005123">
    <property type="entry name" value="Oxoglu/Fe-dep_dioxygenase_dom"/>
</dbReference>
<dbReference type="GO" id="GO:0005783">
    <property type="term" value="C:endoplasmic reticulum"/>
    <property type="evidence" value="ECO:0007669"/>
    <property type="project" value="TreeGrafter"/>
</dbReference>
<dbReference type="PANTHER" id="PTHR10730:SF45">
    <property type="entry name" value="PROCOLLAGEN-LYSINE,2-OXOGLUTARATE 5-DIOXYGENASE"/>
    <property type="match status" value="1"/>
</dbReference>
<evidence type="ECO:0000256" key="5">
    <source>
        <dbReference type="ARBA" id="ARBA00023002"/>
    </source>
</evidence>
<dbReference type="InterPro" id="IPR044861">
    <property type="entry name" value="IPNS-like_FE2OG_OXY"/>
</dbReference>
<evidence type="ECO:0000256" key="3">
    <source>
        <dbReference type="ARBA" id="ARBA00022729"/>
    </source>
</evidence>
<evidence type="ECO:0000256" key="7">
    <source>
        <dbReference type="ARBA" id="ARBA00023180"/>
    </source>
</evidence>
<dbReference type="EMBL" id="KX853883">
    <property type="protein sequence ID" value="AQX17752.1"/>
    <property type="molecule type" value="mRNA"/>
</dbReference>